<evidence type="ECO:0000259" key="6">
    <source>
        <dbReference type="Pfam" id="PF04932"/>
    </source>
</evidence>
<proteinExistence type="predicted"/>
<feature type="transmembrane region" description="Helical" evidence="5">
    <location>
        <begin position="40"/>
        <end position="57"/>
    </location>
</feature>
<keyword evidence="4 5" id="KW-0472">Membrane</keyword>
<feature type="transmembrane region" description="Helical" evidence="5">
    <location>
        <begin position="347"/>
        <end position="364"/>
    </location>
</feature>
<feature type="transmembrane region" description="Helical" evidence="5">
    <location>
        <begin position="64"/>
        <end position="84"/>
    </location>
</feature>
<feature type="transmembrane region" description="Helical" evidence="5">
    <location>
        <begin position="233"/>
        <end position="252"/>
    </location>
</feature>
<dbReference type="EMBL" id="MK483531">
    <property type="protein sequence ID" value="QBR99687.1"/>
    <property type="molecule type" value="Genomic_DNA"/>
</dbReference>
<comment type="subcellular location">
    <subcellularLocation>
        <location evidence="1">Membrane</location>
        <topology evidence="1">Multi-pass membrane protein</topology>
    </subcellularLocation>
</comment>
<evidence type="ECO:0000256" key="2">
    <source>
        <dbReference type="ARBA" id="ARBA00022692"/>
    </source>
</evidence>
<dbReference type="Pfam" id="PF04932">
    <property type="entry name" value="Wzy_C"/>
    <property type="match status" value="1"/>
</dbReference>
<dbReference type="GO" id="GO:0016020">
    <property type="term" value="C:membrane"/>
    <property type="evidence" value="ECO:0007669"/>
    <property type="project" value="UniProtKB-SubCell"/>
</dbReference>
<feature type="transmembrane region" description="Helical" evidence="5">
    <location>
        <begin position="123"/>
        <end position="146"/>
    </location>
</feature>
<evidence type="ECO:0000313" key="7">
    <source>
        <dbReference type="EMBL" id="QBR99687.1"/>
    </source>
</evidence>
<gene>
    <name evidence="7" type="ORF">eps41b_0012</name>
</gene>
<feature type="domain" description="O-antigen ligase-related" evidence="6">
    <location>
        <begin position="197"/>
        <end position="330"/>
    </location>
</feature>
<feature type="transmembrane region" description="Helical" evidence="5">
    <location>
        <begin position="90"/>
        <end position="111"/>
    </location>
</feature>
<feature type="transmembrane region" description="Helical" evidence="5">
    <location>
        <begin position="12"/>
        <end position="34"/>
    </location>
</feature>
<evidence type="ECO:0000256" key="3">
    <source>
        <dbReference type="ARBA" id="ARBA00022989"/>
    </source>
</evidence>
<evidence type="ECO:0000256" key="5">
    <source>
        <dbReference type="SAM" id="Phobius"/>
    </source>
</evidence>
<keyword evidence="2 5" id="KW-0812">Transmembrane</keyword>
<name>A0A4Y5FQE8_STRTR</name>
<evidence type="ECO:0000256" key="4">
    <source>
        <dbReference type="ARBA" id="ARBA00023136"/>
    </source>
</evidence>
<feature type="transmembrane region" description="Helical" evidence="5">
    <location>
        <begin position="313"/>
        <end position="335"/>
    </location>
</feature>
<keyword evidence="3 5" id="KW-1133">Transmembrane helix</keyword>
<evidence type="ECO:0000256" key="1">
    <source>
        <dbReference type="ARBA" id="ARBA00004141"/>
    </source>
</evidence>
<reference evidence="7" key="1">
    <citation type="journal article" date="2019" name="Sci. Rep.">
        <title>A comparative genomics approach for identifying host-range determinants in Streptococcus thermophilus bacteriophages.</title>
        <authorList>
            <person name="Szymczak P."/>
            <person name="Rau M.H."/>
            <person name="Monteiro J.M."/>
            <person name="Pinho M.G."/>
            <person name="Filipe S.R."/>
            <person name="Vogensen F.K."/>
            <person name="Zeidan A.A."/>
            <person name="Janzen T."/>
        </authorList>
    </citation>
    <scope>NUCLEOTIDE SEQUENCE</scope>
    <source>
        <strain evidence="7">STCH_41_eps_begin</strain>
    </source>
</reference>
<dbReference type="RefSeq" id="WP_220018723.1">
    <property type="nucleotide sequence ID" value="NZ_JAHDUR010000026.1"/>
</dbReference>
<protein>
    <submittedName>
        <fullName evidence="7">Oligosaccharide repeat unit polymerase Wzy</fullName>
    </submittedName>
</protein>
<sequence length="398" mass="45334">MDKTLKINKTNLGLFFLLFPYFNPIGLKYIPALVSVYDAIQLWKLCACLYIWFLYFRKNRLSKFFIWVFSFQGLMIATTLLNHAYDSKVITNMLIATSLVMITELCVRTCFDKYLNQLWKISALFVCINFILTIIFPKGMTFATLYKSTLNPLYFLGIDNALAEQLIPFVFLATLRKVLKATGNNLKDNLELIVSYAIALITIAIVDSATGLFSILVFVILSVYYSFAIKRRVPYKLISIIYGLFFIVIIIMQSNNLVVEFVSNLLGRSTTFTGRNILWEMALSKILERPILGYGYTAGNIEVWGGMFSSHNIFLEIALQGGIFSLLLFIIITWLGIRKNAKKSVQVSNTIVLAIFGVLLKGLMEVNIPFFYYIMLALAYCTIPTFNGDSNNEEMKLD</sequence>
<feature type="transmembrane region" description="Helical" evidence="5">
    <location>
        <begin position="193"/>
        <end position="221"/>
    </location>
</feature>
<organism evidence="7">
    <name type="scientific">Streptococcus thermophilus</name>
    <dbReference type="NCBI Taxonomy" id="1308"/>
    <lineage>
        <taxon>Bacteria</taxon>
        <taxon>Bacillati</taxon>
        <taxon>Bacillota</taxon>
        <taxon>Bacilli</taxon>
        <taxon>Lactobacillales</taxon>
        <taxon>Streptococcaceae</taxon>
        <taxon>Streptococcus</taxon>
    </lineage>
</organism>
<dbReference type="AlphaFoldDB" id="A0A4Y5FQE8"/>
<dbReference type="InterPro" id="IPR007016">
    <property type="entry name" value="O-antigen_ligase-rel_domated"/>
</dbReference>
<accession>A0A4Y5FQE8</accession>